<comment type="caution">
    <text evidence="1">The sequence shown here is derived from an EMBL/GenBank/DDBJ whole genome shotgun (WGS) entry which is preliminary data.</text>
</comment>
<gene>
    <name evidence="1" type="ORF">HDU87_003406</name>
</gene>
<accession>A0AAD5TKR3</accession>
<protein>
    <submittedName>
        <fullName evidence="1">Uncharacterized protein</fullName>
    </submittedName>
</protein>
<proteinExistence type="predicted"/>
<evidence type="ECO:0000313" key="2">
    <source>
        <dbReference type="Proteomes" id="UP001212152"/>
    </source>
</evidence>
<sequence>MAPVSHPDDNQDPPGWWQIVEQQPSTDGADTNVGQVNHVDHDANAQVDETYAHGGLGEQQ</sequence>
<keyword evidence="2" id="KW-1185">Reference proteome</keyword>
<dbReference type="EMBL" id="JADGJQ010000025">
    <property type="protein sequence ID" value="KAJ3178583.1"/>
    <property type="molecule type" value="Genomic_DNA"/>
</dbReference>
<organism evidence="1 2">
    <name type="scientific">Geranomyces variabilis</name>
    <dbReference type="NCBI Taxonomy" id="109894"/>
    <lineage>
        <taxon>Eukaryota</taxon>
        <taxon>Fungi</taxon>
        <taxon>Fungi incertae sedis</taxon>
        <taxon>Chytridiomycota</taxon>
        <taxon>Chytridiomycota incertae sedis</taxon>
        <taxon>Chytridiomycetes</taxon>
        <taxon>Spizellomycetales</taxon>
        <taxon>Powellomycetaceae</taxon>
        <taxon>Geranomyces</taxon>
    </lineage>
</organism>
<evidence type="ECO:0000313" key="1">
    <source>
        <dbReference type="EMBL" id="KAJ3178583.1"/>
    </source>
</evidence>
<reference evidence="1" key="1">
    <citation type="submission" date="2020-05" db="EMBL/GenBank/DDBJ databases">
        <title>Phylogenomic resolution of chytrid fungi.</title>
        <authorList>
            <person name="Stajich J.E."/>
            <person name="Amses K."/>
            <person name="Simmons R."/>
            <person name="Seto K."/>
            <person name="Myers J."/>
            <person name="Bonds A."/>
            <person name="Quandt C.A."/>
            <person name="Barry K."/>
            <person name="Liu P."/>
            <person name="Grigoriev I."/>
            <person name="Longcore J.E."/>
            <person name="James T.Y."/>
        </authorList>
    </citation>
    <scope>NUCLEOTIDE SEQUENCE</scope>
    <source>
        <strain evidence="1">JEL0379</strain>
    </source>
</reference>
<dbReference type="Proteomes" id="UP001212152">
    <property type="component" value="Unassembled WGS sequence"/>
</dbReference>
<dbReference type="AlphaFoldDB" id="A0AAD5TKR3"/>
<name>A0AAD5TKR3_9FUNG</name>